<evidence type="ECO:0000256" key="4">
    <source>
        <dbReference type="ARBA" id="ARBA00022692"/>
    </source>
</evidence>
<evidence type="ECO:0000256" key="3">
    <source>
        <dbReference type="ARBA" id="ARBA00022475"/>
    </source>
</evidence>
<dbReference type="InterPro" id="IPR036259">
    <property type="entry name" value="MFS_trans_sf"/>
</dbReference>
<dbReference type="Proteomes" id="UP000678228">
    <property type="component" value="Unassembled WGS sequence"/>
</dbReference>
<reference evidence="9" key="1">
    <citation type="submission" date="2021-03" db="EMBL/GenBank/DDBJ databases">
        <title>Bacillus suaedae sp. nov., isolated from Suaeda aralocaspica.</title>
        <authorList>
            <person name="Lei R.F.R."/>
        </authorList>
    </citation>
    <scope>NUCLEOTIDE SEQUENCE</scope>
    <source>
        <strain evidence="9">YZJH907-2</strain>
    </source>
</reference>
<proteinExistence type="predicted"/>
<keyword evidence="5 7" id="KW-1133">Transmembrane helix</keyword>
<feature type="transmembrane region" description="Helical" evidence="7">
    <location>
        <begin position="244"/>
        <end position="266"/>
    </location>
</feature>
<keyword evidence="4 7" id="KW-0812">Transmembrane</keyword>
<comment type="subcellular location">
    <subcellularLocation>
        <location evidence="1">Cell membrane</location>
        <topology evidence="1">Multi-pass membrane protein</topology>
    </subcellularLocation>
</comment>
<feature type="transmembrane region" description="Helical" evidence="7">
    <location>
        <begin position="111"/>
        <end position="130"/>
    </location>
</feature>
<feature type="transmembrane region" description="Helical" evidence="7">
    <location>
        <begin position="12"/>
        <end position="37"/>
    </location>
</feature>
<dbReference type="PANTHER" id="PTHR43414:SF6">
    <property type="entry name" value="MULTIDRUG RESISTANCE PROTEIN MDTG"/>
    <property type="match status" value="1"/>
</dbReference>
<accession>A0A940X1Q8</accession>
<dbReference type="SUPFAM" id="SSF103473">
    <property type="entry name" value="MFS general substrate transporter"/>
    <property type="match status" value="1"/>
</dbReference>
<organism evidence="9 10">
    <name type="scientific">Halalkalibacter suaedae</name>
    <dbReference type="NCBI Taxonomy" id="2822140"/>
    <lineage>
        <taxon>Bacteria</taxon>
        <taxon>Bacillati</taxon>
        <taxon>Bacillota</taxon>
        <taxon>Bacilli</taxon>
        <taxon>Bacillales</taxon>
        <taxon>Bacillaceae</taxon>
        <taxon>Halalkalibacter</taxon>
    </lineage>
</organism>
<evidence type="ECO:0000256" key="1">
    <source>
        <dbReference type="ARBA" id="ARBA00004651"/>
    </source>
</evidence>
<keyword evidence="2" id="KW-0813">Transport</keyword>
<dbReference type="AlphaFoldDB" id="A0A940X1Q8"/>
<feature type="domain" description="Major facilitator superfamily (MFS) profile" evidence="8">
    <location>
        <begin position="11"/>
        <end position="400"/>
    </location>
</feature>
<evidence type="ECO:0000259" key="8">
    <source>
        <dbReference type="PROSITE" id="PS50850"/>
    </source>
</evidence>
<dbReference type="PROSITE" id="PS50850">
    <property type="entry name" value="MFS"/>
    <property type="match status" value="1"/>
</dbReference>
<gene>
    <name evidence="9" type="ORF">J7W16_19580</name>
</gene>
<comment type="caution">
    <text evidence="9">The sequence shown here is derived from an EMBL/GenBank/DDBJ whole genome shotgun (WGS) entry which is preliminary data.</text>
</comment>
<keyword evidence="10" id="KW-1185">Reference proteome</keyword>
<feature type="transmembrane region" description="Helical" evidence="7">
    <location>
        <begin position="82"/>
        <end position="105"/>
    </location>
</feature>
<dbReference type="EMBL" id="JAGKSQ010000012">
    <property type="protein sequence ID" value="MBP3953319.1"/>
    <property type="molecule type" value="Genomic_DNA"/>
</dbReference>
<feature type="transmembrane region" description="Helical" evidence="7">
    <location>
        <begin position="309"/>
        <end position="330"/>
    </location>
</feature>
<feature type="transmembrane region" description="Helical" evidence="7">
    <location>
        <begin position="286"/>
        <end position="303"/>
    </location>
</feature>
<keyword evidence="3" id="KW-1003">Cell membrane</keyword>
<evidence type="ECO:0000256" key="7">
    <source>
        <dbReference type="SAM" id="Phobius"/>
    </source>
</evidence>
<evidence type="ECO:0000313" key="10">
    <source>
        <dbReference type="Proteomes" id="UP000678228"/>
    </source>
</evidence>
<sequence length="410" mass="45220">MKDEKGRSEKEVTIVALITALCLLGDSMLYVALPLFYREAGLESLWEVGLILSLNRFVRIPINPIVGWVYRRLQLRTGLSISVILAIVTTVGYGVGSGLLVWILLRLVWGVAWSFLRLGGFYVVLEVASEHNRGEQMGRYNGLYRLGSLGGMIGGGLLVNIIGFNSTAILFGLLMLIGLPLVYITIPKIKPEKFEKPPVPLRLFGLTRKCLAVIMSGLILAFLIQGFFTSSLTLVMADHFGSDVSLIGVTIGITALAGILQGLRWLWEPYLALKIGVWSDGENGRLPLFLVSLGLSSIGFYILSISLSIYLWMIILLVVMMASTALTTLIDTLATDVAKGENAKQLMTTYIIFLDIGAAFGPIVTYMLLSFGMRITNVFTCAAVLFICLFAYWFRFYRLDLQEGQTKKTA</sequence>
<evidence type="ECO:0000256" key="5">
    <source>
        <dbReference type="ARBA" id="ARBA00022989"/>
    </source>
</evidence>
<feature type="transmembrane region" description="Helical" evidence="7">
    <location>
        <begin position="142"/>
        <end position="162"/>
    </location>
</feature>
<evidence type="ECO:0000256" key="6">
    <source>
        <dbReference type="ARBA" id="ARBA00023136"/>
    </source>
</evidence>
<keyword evidence="6 7" id="KW-0472">Membrane</keyword>
<dbReference type="InterPro" id="IPR011701">
    <property type="entry name" value="MFS"/>
</dbReference>
<protein>
    <submittedName>
        <fullName evidence="9">MFS transporter</fullName>
    </submittedName>
</protein>
<dbReference type="GO" id="GO:0022857">
    <property type="term" value="F:transmembrane transporter activity"/>
    <property type="evidence" value="ECO:0007669"/>
    <property type="project" value="InterPro"/>
</dbReference>
<feature type="transmembrane region" description="Helical" evidence="7">
    <location>
        <begin position="350"/>
        <end position="369"/>
    </location>
</feature>
<dbReference type="RefSeq" id="WP_210599177.1">
    <property type="nucleotide sequence ID" value="NZ_JAGKSQ010000012.1"/>
</dbReference>
<dbReference type="GO" id="GO:0005886">
    <property type="term" value="C:plasma membrane"/>
    <property type="evidence" value="ECO:0007669"/>
    <property type="project" value="UniProtKB-SubCell"/>
</dbReference>
<dbReference type="InterPro" id="IPR020846">
    <property type="entry name" value="MFS_dom"/>
</dbReference>
<feature type="transmembrane region" description="Helical" evidence="7">
    <location>
        <begin position="168"/>
        <end position="189"/>
    </location>
</feature>
<feature type="transmembrane region" description="Helical" evidence="7">
    <location>
        <begin position="210"/>
        <end position="232"/>
    </location>
</feature>
<evidence type="ECO:0000256" key="2">
    <source>
        <dbReference type="ARBA" id="ARBA00022448"/>
    </source>
</evidence>
<dbReference type="Gene3D" id="1.20.1250.20">
    <property type="entry name" value="MFS general substrate transporter like domains"/>
    <property type="match status" value="2"/>
</dbReference>
<dbReference type="Pfam" id="PF07690">
    <property type="entry name" value="MFS_1"/>
    <property type="match status" value="2"/>
</dbReference>
<feature type="transmembrane region" description="Helical" evidence="7">
    <location>
        <begin position="375"/>
        <end position="394"/>
    </location>
</feature>
<dbReference type="PANTHER" id="PTHR43414">
    <property type="entry name" value="MULTIDRUG RESISTANCE PROTEIN MDTG"/>
    <property type="match status" value="1"/>
</dbReference>
<evidence type="ECO:0000313" key="9">
    <source>
        <dbReference type="EMBL" id="MBP3953319.1"/>
    </source>
</evidence>
<name>A0A940X1Q8_9BACI</name>